<evidence type="ECO:0000313" key="2">
    <source>
        <dbReference type="EMBL" id="MBC1397786.1"/>
    </source>
</evidence>
<dbReference type="Proteomes" id="UP000571128">
    <property type="component" value="Unassembled WGS sequence"/>
</dbReference>
<accession>A0A841YC00</accession>
<feature type="transmembrane region" description="Helical" evidence="1">
    <location>
        <begin position="102"/>
        <end position="121"/>
    </location>
</feature>
<keyword evidence="1" id="KW-0472">Membrane</keyword>
<name>A0A841YC00_9LIST</name>
<feature type="transmembrane region" description="Helical" evidence="1">
    <location>
        <begin position="49"/>
        <end position="69"/>
    </location>
</feature>
<sequence length="133" mass="15231">MTFFKVLQLFWVNFANFKGRASRMEFWCNFILYYAIGRTLGLFMEESLIILISLSVFELILIIPLIALIVRRCNDANVGKGYKRTLITAYIIVSFLPPIADILFLLLIIANIYVIVSFLIIGTKPSEKMDGNL</sequence>
<gene>
    <name evidence="2" type="ORF">HB844_02760</name>
</gene>
<dbReference type="GO" id="GO:0016020">
    <property type="term" value="C:membrane"/>
    <property type="evidence" value="ECO:0007669"/>
    <property type="project" value="InterPro"/>
</dbReference>
<keyword evidence="1" id="KW-0812">Transmembrane</keyword>
<evidence type="ECO:0000256" key="1">
    <source>
        <dbReference type="SAM" id="Phobius"/>
    </source>
</evidence>
<dbReference type="RefSeq" id="WP_007547753.1">
    <property type="nucleotide sequence ID" value="NZ_JAARPY010000002.1"/>
</dbReference>
<organism evidence="2 3">
    <name type="scientific">Listeria fleischmannii</name>
    <dbReference type="NCBI Taxonomy" id="1069827"/>
    <lineage>
        <taxon>Bacteria</taxon>
        <taxon>Bacillati</taxon>
        <taxon>Bacillota</taxon>
        <taxon>Bacilli</taxon>
        <taxon>Bacillales</taxon>
        <taxon>Listeriaceae</taxon>
        <taxon>Listeria</taxon>
    </lineage>
</organism>
<evidence type="ECO:0000313" key="3">
    <source>
        <dbReference type="Proteomes" id="UP000571128"/>
    </source>
</evidence>
<dbReference type="AlphaFoldDB" id="A0A841YC00"/>
<comment type="caution">
    <text evidence="2">The sequence shown here is derived from an EMBL/GenBank/DDBJ whole genome shotgun (WGS) entry which is preliminary data.</text>
</comment>
<protein>
    <submittedName>
        <fullName evidence="2">DUF805 domain-containing protein</fullName>
    </submittedName>
</protein>
<reference evidence="2 3" key="1">
    <citation type="submission" date="2020-03" db="EMBL/GenBank/DDBJ databases">
        <title>Soil Listeria distribution.</title>
        <authorList>
            <person name="Liao J."/>
            <person name="Wiedmann M."/>
        </authorList>
    </citation>
    <scope>NUCLEOTIDE SEQUENCE [LARGE SCALE GENOMIC DNA]</scope>
    <source>
        <strain evidence="2 3">FSL L7-1645</strain>
    </source>
</reference>
<dbReference type="InterPro" id="IPR008523">
    <property type="entry name" value="DUF805"/>
</dbReference>
<keyword evidence="1" id="KW-1133">Transmembrane helix</keyword>
<proteinExistence type="predicted"/>
<dbReference type="EMBL" id="JAARPY010000002">
    <property type="protein sequence ID" value="MBC1397786.1"/>
    <property type="molecule type" value="Genomic_DNA"/>
</dbReference>
<feature type="transmembrane region" description="Helical" evidence="1">
    <location>
        <begin position="26"/>
        <end position="43"/>
    </location>
</feature>
<dbReference type="Pfam" id="PF05656">
    <property type="entry name" value="DUF805"/>
    <property type="match status" value="1"/>
</dbReference>